<dbReference type="InterPro" id="IPR007627">
    <property type="entry name" value="RNA_pol_sigma70_r2"/>
</dbReference>
<dbReference type="InterPro" id="IPR039425">
    <property type="entry name" value="RNA_pol_sigma-70-like"/>
</dbReference>
<dbReference type="GO" id="GO:0000428">
    <property type="term" value="C:DNA-directed RNA polymerase complex"/>
    <property type="evidence" value="ECO:0007669"/>
    <property type="project" value="UniProtKB-KW"/>
</dbReference>
<name>A0A9W6M9C7_9MICO</name>
<sequence>MSNNSVSTDREIIQRSLDQPQAFAELFDRHAATIGGYAARRVGQDAGEDVLSETFLVAFSRRRAFDAEWETALPWLYGIASRLIRKHRAREAQLLRAAGHAKTREEHVSDGGLDTAGERLDAQSGARILAPRIARLAARDRDTLLLYAWGDLSYEEVAQALGVPVGTVRSRMNRARRLLDPDRVARSQRARQDEGGEIDGQVAARA</sequence>
<dbReference type="InterPro" id="IPR013324">
    <property type="entry name" value="RNA_pol_sigma_r3/r4-like"/>
</dbReference>
<keyword evidence="4" id="KW-0804">Transcription</keyword>
<gene>
    <name evidence="8" type="primary">rpoE_2</name>
    <name evidence="8" type="ORF">GCM10017596_18810</name>
</gene>
<evidence type="ECO:0000256" key="1">
    <source>
        <dbReference type="ARBA" id="ARBA00010641"/>
    </source>
</evidence>
<organism evidence="8 9">
    <name type="scientific">Microbacterium keratanolyticum</name>
    <dbReference type="NCBI Taxonomy" id="67574"/>
    <lineage>
        <taxon>Bacteria</taxon>
        <taxon>Bacillati</taxon>
        <taxon>Actinomycetota</taxon>
        <taxon>Actinomycetes</taxon>
        <taxon>Micrococcales</taxon>
        <taxon>Microbacteriaceae</taxon>
        <taxon>Microbacterium</taxon>
    </lineage>
</organism>
<evidence type="ECO:0000313" key="8">
    <source>
        <dbReference type="EMBL" id="GLK02166.1"/>
    </source>
</evidence>
<keyword evidence="2" id="KW-0805">Transcription regulation</keyword>
<evidence type="ECO:0000259" key="6">
    <source>
        <dbReference type="Pfam" id="PF04542"/>
    </source>
</evidence>
<accession>A0A9W6M9C7</accession>
<evidence type="ECO:0000313" key="9">
    <source>
        <dbReference type="Proteomes" id="UP001142325"/>
    </source>
</evidence>
<dbReference type="CDD" id="cd06171">
    <property type="entry name" value="Sigma70_r4"/>
    <property type="match status" value="1"/>
</dbReference>
<keyword evidence="3" id="KW-0731">Sigma factor</keyword>
<dbReference type="SUPFAM" id="SSF88946">
    <property type="entry name" value="Sigma2 domain of RNA polymerase sigma factors"/>
    <property type="match status" value="1"/>
</dbReference>
<dbReference type="SUPFAM" id="SSF88659">
    <property type="entry name" value="Sigma3 and sigma4 domains of RNA polymerase sigma factors"/>
    <property type="match status" value="1"/>
</dbReference>
<dbReference type="GO" id="GO:0003677">
    <property type="term" value="F:DNA binding"/>
    <property type="evidence" value="ECO:0007669"/>
    <property type="project" value="InterPro"/>
</dbReference>
<dbReference type="InterPro" id="IPR013249">
    <property type="entry name" value="RNA_pol_sigma70_r4_t2"/>
</dbReference>
<reference evidence="8" key="2">
    <citation type="submission" date="2023-01" db="EMBL/GenBank/DDBJ databases">
        <authorList>
            <person name="Sun Q."/>
            <person name="Evtushenko L."/>
        </authorList>
    </citation>
    <scope>NUCLEOTIDE SEQUENCE</scope>
    <source>
        <strain evidence="8">VKM Ac-1958</strain>
    </source>
</reference>
<protein>
    <submittedName>
        <fullName evidence="8">DNA-directed RNA polymerase sigma-70 factor</fullName>
    </submittedName>
</protein>
<comment type="similarity">
    <text evidence="1">Belongs to the sigma-70 factor family. ECF subfamily.</text>
</comment>
<dbReference type="InterPro" id="IPR013325">
    <property type="entry name" value="RNA_pol_sigma_r2"/>
</dbReference>
<dbReference type="PANTHER" id="PTHR43133:SF25">
    <property type="entry name" value="RNA POLYMERASE SIGMA FACTOR RFAY-RELATED"/>
    <property type="match status" value="1"/>
</dbReference>
<evidence type="ECO:0000256" key="2">
    <source>
        <dbReference type="ARBA" id="ARBA00023015"/>
    </source>
</evidence>
<comment type="caution">
    <text evidence="8">The sequence shown here is derived from an EMBL/GenBank/DDBJ whole genome shotgun (WGS) entry which is preliminary data.</text>
</comment>
<dbReference type="Pfam" id="PF04542">
    <property type="entry name" value="Sigma70_r2"/>
    <property type="match status" value="1"/>
</dbReference>
<reference evidence="8" key="1">
    <citation type="journal article" date="2014" name="Int. J. Syst. Evol. Microbiol.">
        <title>Complete genome sequence of Corynebacterium casei LMG S-19264T (=DSM 44701T), isolated from a smear-ripened cheese.</title>
        <authorList>
            <consortium name="US DOE Joint Genome Institute (JGI-PGF)"/>
            <person name="Walter F."/>
            <person name="Albersmeier A."/>
            <person name="Kalinowski J."/>
            <person name="Ruckert C."/>
        </authorList>
    </citation>
    <scope>NUCLEOTIDE SEQUENCE</scope>
    <source>
        <strain evidence="8">VKM Ac-1958</strain>
    </source>
</reference>
<evidence type="ECO:0000256" key="4">
    <source>
        <dbReference type="ARBA" id="ARBA00023163"/>
    </source>
</evidence>
<dbReference type="Gene3D" id="1.10.10.10">
    <property type="entry name" value="Winged helix-like DNA-binding domain superfamily/Winged helix DNA-binding domain"/>
    <property type="match status" value="1"/>
</dbReference>
<feature type="compositionally biased region" description="Basic and acidic residues" evidence="5">
    <location>
        <begin position="179"/>
        <end position="194"/>
    </location>
</feature>
<dbReference type="NCBIfam" id="TIGR02937">
    <property type="entry name" value="sigma70-ECF"/>
    <property type="match status" value="1"/>
</dbReference>
<feature type="region of interest" description="Disordered" evidence="5">
    <location>
        <begin position="179"/>
        <end position="206"/>
    </location>
</feature>
<evidence type="ECO:0000256" key="3">
    <source>
        <dbReference type="ARBA" id="ARBA00023082"/>
    </source>
</evidence>
<dbReference type="InterPro" id="IPR036388">
    <property type="entry name" value="WH-like_DNA-bd_sf"/>
</dbReference>
<keyword evidence="8" id="KW-0240">DNA-directed RNA polymerase</keyword>
<dbReference type="AlphaFoldDB" id="A0A9W6M9C7"/>
<dbReference type="PANTHER" id="PTHR43133">
    <property type="entry name" value="RNA POLYMERASE ECF-TYPE SIGMA FACTO"/>
    <property type="match status" value="1"/>
</dbReference>
<proteinExistence type="inferred from homology"/>
<evidence type="ECO:0000259" key="7">
    <source>
        <dbReference type="Pfam" id="PF08281"/>
    </source>
</evidence>
<dbReference type="GO" id="GO:0016987">
    <property type="term" value="F:sigma factor activity"/>
    <property type="evidence" value="ECO:0007669"/>
    <property type="project" value="UniProtKB-KW"/>
</dbReference>
<feature type="domain" description="RNA polymerase sigma factor 70 region 4 type 2" evidence="7">
    <location>
        <begin position="133"/>
        <end position="179"/>
    </location>
</feature>
<feature type="domain" description="RNA polymerase sigma-70 region 2" evidence="6">
    <location>
        <begin position="26"/>
        <end position="91"/>
    </location>
</feature>
<dbReference type="GO" id="GO:0006352">
    <property type="term" value="P:DNA-templated transcription initiation"/>
    <property type="evidence" value="ECO:0007669"/>
    <property type="project" value="InterPro"/>
</dbReference>
<dbReference type="InterPro" id="IPR014284">
    <property type="entry name" value="RNA_pol_sigma-70_dom"/>
</dbReference>
<dbReference type="Gene3D" id="1.10.1740.10">
    <property type="match status" value="1"/>
</dbReference>
<dbReference type="Proteomes" id="UP001142325">
    <property type="component" value="Unassembled WGS sequence"/>
</dbReference>
<dbReference type="EMBL" id="BSET01000002">
    <property type="protein sequence ID" value="GLK02166.1"/>
    <property type="molecule type" value="Genomic_DNA"/>
</dbReference>
<evidence type="ECO:0000256" key="5">
    <source>
        <dbReference type="SAM" id="MobiDB-lite"/>
    </source>
</evidence>
<keyword evidence="9" id="KW-1185">Reference proteome</keyword>
<dbReference type="Pfam" id="PF08281">
    <property type="entry name" value="Sigma70_r4_2"/>
    <property type="match status" value="1"/>
</dbReference>